<evidence type="ECO:0000313" key="2">
    <source>
        <dbReference type="Proteomes" id="UP000030746"/>
    </source>
</evidence>
<dbReference type="KEGG" id="lgi:LOTGIDRAFT_176990"/>
<sequence>MSRNSDEVSSLDVAFDKVTQACGQISALNKKSSGLCTIPTSLIDSAMSGEVTEEIDTPCICRITRGRLAFAHQDGMKTAIALIRFIYKTSSTCYMTSKDDCKLYNTNTDHACNL</sequence>
<organism evidence="1 2">
    <name type="scientific">Lottia gigantea</name>
    <name type="common">Giant owl limpet</name>
    <dbReference type="NCBI Taxonomy" id="225164"/>
    <lineage>
        <taxon>Eukaryota</taxon>
        <taxon>Metazoa</taxon>
        <taxon>Spiralia</taxon>
        <taxon>Lophotrochozoa</taxon>
        <taxon>Mollusca</taxon>
        <taxon>Gastropoda</taxon>
        <taxon>Patellogastropoda</taxon>
        <taxon>Lottioidea</taxon>
        <taxon>Lottiidae</taxon>
        <taxon>Lottia</taxon>
    </lineage>
</organism>
<reference evidence="1 2" key="1">
    <citation type="journal article" date="2013" name="Nature">
        <title>Insights into bilaterian evolution from three spiralian genomes.</title>
        <authorList>
            <person name="Simakov O."/>
            <person name="Marletaz F."/>
            <person name="Cho S.J."/>
            <person name="Edsinger-Gonzales E."/>
            <person name="Havlak P."/>
            <person name="Hellsten U."/>
            <person name="Kuo D.H."/>
            <person name="Larsson T."/>
            <person name="Lv J."/>
            <person name="Arendt D."/>
            <person name="Savage R."/>
            <person name="Osoegawa K."/>
            <person name="de Jong P."/>
            <person name="Grimwood J."/>
            <person name="Chapman J.A."/>
            <person name="Shapiro H."/>
            <person name="Aerts A."/>
            <person name="Otillar R.P."/>
            <person name="Terry A.Y."/>
            <person name="Boore J.L."/>
            <person name="Grigoriev I.V."/>
            <person name="Lindberg D.R."/>
            <person name="Seaver E.C."/>
            <person name="Weisblat D.A."/>
            <person name="Putnam N.H."/>
            <person name="Rokhsar D.S."/>
        </authorList>
    </citation>
    <scope>NUCLEOTIDE SEQUENCE [LARGE SCALE GENOMIC DNA]</scope>
</reference>
<dbReference type="Proteomes" id="UP000030746">
    <property type="component" value="Unassembled WGS sequence"/>
</dbReference>
<dbReference type="GeneID" id="20244125"/>
<protein>
    <submittedName>
        <fullName evidence="1">Uncharacterized protein</fullName>
    </submittedName>
</protein>
<keyword evidence="2" id="KW-1185">Reference proteome</keyword>
<dbReference type="AlphaFoldDB" id="V3YVB9"/>
<gene>
    <name evidence="1" type="ORF">LOTGIDRAFT_176990</name>
</gene>
<evidence type="ECO:0000313" key="1">
    <source>
        <dbReference type="EMBL" id="ESO81893.1"/>
    </source>
</evidence>
<accession>V3YVB9</accession>
<dbReference type="CTD" id="20244125"/>
<dbReference type="RefSeq" id="XP_009067419.1">
    <property type="nucleotide sequence ID" value="XM_009069171.1"/>
</dbReference>
<name>V3YVB9_LOTGI</name>
<proteinExistence type="predicted"/>
<dbReference type="EMBL" id="KB204105">
    <property type="protein sequence ID" value="ESO81893.1"/>
    <property type="molecule type" value="Genomic_DNA"/>
</dbReference>